<evidence type="ECO:0000256" key="6">
    <source>
        <dbReference type="ARBA" id="ARBA00022490"/>
    </source>
</evidence>
<evidence type="ECO:0000259" key="13">
    <source>
        <dbReference type="Pfam" id="PF10258"/>
    </source>
</evidence>
<dbReference type="GO" id="GO:0005634">
    <property type="term" value="C:nucleus"/>
    <property type="evidence" value="ECO:0007669"/>
    <property type="project" value="UniProtKB-SubCell"/>
</dbReference>
<proteinExistence type="inferred from homology"/>
<keyword evidence="8" id="KW-0653">Protein transport</keyword>
<dbReference type="OrthoDB" id="20573at2759"/>
<reference evidence="16" key="3">
    <citation type="submission" date="2020-10" db="UniProtKB">
        <authorList>
            <consortium name="WormBaseParasite"/>
        </authorList>
    </citation>
    <scope>IDENTIFICATION</scope>
</reference>
<dbReference type="Gene3D" id="1.10.10.1440">
    <property type="entry name" value="PHAX RNA-binding domain"/>
    <property type="match status" value="1"/>
</dbReference>
<evidence type="ECO:0000256" key="4">
    <source>
        <dbReference type="ARBA" id="ARBA00016856"/>
    </source>
</evidence>
<reference evidence="14" key="2">
    <citation type="submission" date="2014-06" db="EMBL/GenBank/DDBJ databases">
        <authorList>
            <person name="Aslett M."/>
        </authorList>
    </citation>
    <scope>NUCLEOTIDE SEQUENCE</scope>
</reference>
<name>A0A068WBF7_ECHGR</name>
<feature type="domain" description="Phosphorylated adapter RNA export protein RNA-binding" evidence="13">
    <location>
        <begin position="134"/>
        <end position="214"/>
    </location>
</feature>
<dbReference type="GO" id="GO:0005737">
    <property type="term" value="C:cytoplasm"/>
    <property type="evidence" value="ECO:0007669"/>
    <property type="project" value="UniProtKB-SubCell"/>
</dbReference>
<evidence type="ECO:0000256" key="5">
    <source>
        <dbReference type="ARBA" id="ARBA00022448"/>
    </source>
</evidence>
<evidence type="ECO:0000256" key="11">
    <source>
        <dbReference type="SAM" id="MobiDB-lite"/>
    </source>
</evidence>
<evidence type="ECO:0000256" key="10">
    <source>
        <dbReference type="ARBA" id="ARBA00030834"/>
    </source>
</evidence>
<comment type="subcellular location">
    <subcellularLocation>
        <location evidence="2">Cytoplasm</location>
    </subcellularLocation>
    <subcellularLocation>
        <location evidence="1">Nucleus</location>
    </subcellularLocation>
</comment>
<dbReference type="Pfam" id="PF10258">
    <property type="entry name" value="PHAX_RNA-bd"/>
    <property type="match status" value="1"/>
</dbReference>
<dbReference type="InterPro" id="IPR039047">
    <property type="entry name" value="PHAX"/>
</dbReference>
<reference evidence="14 15" key="1">
    <citation type="journal article" date="2013" name="Nature">
        <title>The genomes of four tapeworm species reveal adaptations to parasitism.</title>
        <authorList>
            <person name="Tsai I.J."/>
            <person name="Zarowiecki M."/>
            <person name="Holroyd N."/>
            <person name="Garciarrubio A."/>
            <person name="Sanchez-Flores A."/>
            <person name="Brooks K.L."/>
            <person name="Tracey A."/>
            <person name="Bobes R.J."/>
            <person name="Fragoso G."/>
            <person name="Sciutto E."/>
            <person name="Aslett M."/>
            <person name="Beasley H."/>
            <person name="Bennett H.M."/>
            <person name="Cai J."/>
            <person name="Camicia F."/>
            <person name="Clark R."/>
            <person name="Cucher M."/>
            <person name="De Silva N."/>
            <person name="Day T.A."/>
            <person name="Deplazes P."/>
            <person name="Estrada K."/>
            <person name="Fernandez C."/>
            <person name="Holland P.W."/>
            <person name="Hou J."/>
            <person name="Hu S."/>
            <person name="Huckvale T."/>
            <person name="Hung S.S."/>
            <person name="Kamenetzky L."/>
            <person name="Keane J.A."/>
            <person name="Kiss F."/>
            <person name="Koziol U."/>
            <person name="Lambert O."/>
            <person name="Liu K."/>
            <person name="Luo X."/>
            <person name="Luo Y."/>
            <person name="Macchiaroli N."/>
            <person name="Nichol S."/>
            <person name="Paps J."/>
            <person name="Parkinson J."/>
            <person name="Pouchkina-Stantcheva N."/>
            <person name="Riddiford N."/>
            <person name="Rosenzvit M."/>
            <person name="Salinas G."/>
            <person name="Wasmuth J.D."/>
            <person name="Zamanian M."/>
            <person name="Zheng Y."/>
            <person name="Cai X."/>
            <person name="Soberon X."/>
            <person name="Olson P.D."/>
            <person name="Laclette J.P."/>
            <person name="Brehm K."/>
            <person name="Berriman M."/>
            <person name="Garciarrubio A."/>
            <person name="Bobes R.J."/>
            <person name="Fragoso G."/>
            <person name="Sanchez-Flores A."/>
            <person name="Estrada K."/>
            <person name="Cevallos M.A."/>
            <person name="Morett E."/>
            <person name="Gonzalez V."/>
            <person name="Portillo T."/>
            <person name="Ochoa-Leyva A."/>
            <person name="Jose M.V."/>
            <person name="Sciutto E."/>
            <person name="Landa A."/>
            <person name="Jimenez L."/>
            <person name="Valdes V."/>
            <person name="Carrero J.C."/>
            <person name="Larralde C."/>
            <person name="Morales-Montor J."/>
            <person name="Limon-Lason J."/>
            <person name="Soberon X."/>
            <person name="Laclette J.P."/>
        </authorList>
    </citation>
    <scope>NUCLEOTIDE SEQUENCE [LARGE SCALE GENOMIC DNA]</scope>
</reference>
<dbReference type="Proteomes" id="UP000492820">
    <property type="component" value="Unassembled WGS sequence"/>
</dbReference>
<feature type="region of interest" description="Disordered" evidence="11">
    <location>
        <begin position="1"/>
        <end position="22"/>
    </location>
</feature>
<organism evidence="14">
    <name type="scientific">Echinococcus granulosus</name>
    <name type="common">Hydatid tapeworm</name>
    <dbReference type="NCBI Taxonomy" id="6210"/>
    <lineage>
        <taxon>Eukaryota</taxon>
        <taxon>Metazoa</taxon>
        <taxon>Spiralia</taxon>
        <taxon>Lophotrochozoa</taxon>
        <taxon>Platyhelminthes</taxon>
        <taxon>Cestoda</taxon>
        <taxon>Eucestoda</taxon>
        <taxon>Cyclophyllidea</taxon>
        <taxon>Taeniidae</taxon>
        <taxon>Echinococcus</taxon>
        <taxon>Echinococcus granulosus group</taxon>
    </lineage>
</organism>
<keyword evidence="12" id="KW-0812">Transmembrane</keyword>
<dbReference type="GO" id="GO:0006408">
    <property type="term" value="P:snRNA export from nucleus"/>
    <property type="evidence" value="ECO:0007669"/>
    <property type="project" value="InterPro"/>
</dbReference>
<dbReference type="EMBL" id="LK028576">
    <property type="protein sequence ID" value="CDS15020.1"/>
    <property type="molecule type" value="Genomic_DNA"/>
</dbReference>
<dbReference type="GO" id="GO:0003723">
    <property type="term" value="F:RNA binding"/>
    <property type="evidence" value="ECO:0007669"/>
    <property type="project" value="UniProtKB-KW"/>
</dbReference>
<dbReference type="AlphaFoldDB" id="A0A068WBF7"/>
<evidence type="ECO:0000256" key="3">
    <source>
        <dbReference type="ARBA" id="ARBA00006094"/>
    </source>
</evidence>
<gene>
    <name evidence="14" type="ORF">EgrG_000742200</name>
</gene>
<evidence type="ECO:0000256" key="8">
    <source>
        <dbReference type="ARBA" id="ARBA00022927"/>
    </source>
</evidence>
<evidence type="ECO:0000313" key="16">
    <source>
        <dbReference type="WBParaSite" id="EgrG_000742200"/>
    </source>
</evidence>
<feature type="compositionally biased region" description="Pro residues" evidence="11">
    <location>
        <begin position="672"/>
        <end position="682"/>
    </location>
</feature>
<keyword evidence="5" id="KW-0813">Transport</keyword>
<comment type="similarity">
    <text evidence="3">Belongs to the PHAX family.</text>
</comment>
<dbReference type="InterPro" id="IPR038092">
    <property type="entry name" value="PHAX_RNA-binding_sf"/>
</dbReference>
<evidence type="ECO:0000256" key="9">
    <source>
        <dbReference type="ARBA" id="ARBA00023242"/>
    </source>
</evidence>
<sequence length="682" mass="76054">MKTRDISSGEVSSISSDDEELPMKALCRHSPEQVRPSKGVRNRVWQSVVLENTLENAFKSTALESDKLTMVNRGAESYRFDENEVVVEPVASMEQRPPSRKRRLSERLAPRSYDRTIPRDHYGVNFDSSSDEAVSAIANFLEEDREDLIGRIVKTIGVKRALEFCYLTEDIEKCGGLCTMDGTRRRTPGGVFFVLIRRSDQVSKDEKKIIFKETSVTKLFKKRLRQSHRRRAAASQAQEQPPDCEATVDFKDLPSPDVYIDSLCKASSLPWRLLFLNLPGIASVGSVRLMRSVFVPSGQMKTCLAKIVFKDIVWVCARSHEACEFPLLPVSTLLHRWWLSSCMDLGSTCVKSFFVLLTVTATLTRSVVHNVTLPGERVLIPGASAYLMTVGKVVDDTAMVSFTFDTPPESPALLYSFRHFNLPQLSFNTREFCANLLCGLYDSEGNKISDIVSTCFDNANPDLYGPVVFVPKATNVTCSVIWYYPREKSHLNGSVQIIFASAYNGKCEDAYSTWVNSSSWCNVNLKNLKDTGYEDTQQLLCLERTVAVEAFNTTCSDSMEPPVFHFPLAYVIISICTLVFLLIVLILISCCICKRIKRRKIRKLKKTGKLQTNGGLIHATPGEEEGALLPGEQVADVVPDGGKDASPSDGQRPNETSEGEKDASFTYLPNAVLPPNPPSHID</sequence>
<protein>
    <recommendedName>
        <fullName evidence="4">Phosphorylated adapter RNA export protein</fullName>
    </recommendedName>
    <alternativeName>
        <fullName evidence="10">RNA U small nuclear RNA export adapter protein</fullName>
    </alternativeName>
</protein>
<keyword evidence="9" id="KW-0539">Nucleus</keyword>
<evidence type="ECO:0000256" key="7">
    <source>
        <dbReference type="ARBA" id="ARBA00022884"/>
    </source>
</evidence>
<evidence type="ECO:0000313" key="14">
    <source>
        <dbReference type="EMBL" id="CDS15020.1"/>
    </source>
</evidence>
<dbReference type="WBParaSite" id="EgrG_000742200">
    <property type="protein sequence ID" value="EgrG_000742200"/>
    <property type="gene ID" value="EgrG_000742200"/>
</dbReference>
<keyword evidence="7" id="KW-0694">RNA-binding</keyword>
<keyword evidence="12" id="KW-1133">Transmembrane helix</keyword>
<keyword evidence="12" id="KW-0472">Membrane</keyword>
<evidence type="ECO:0000313" key="15">
    <source>
        <dbReference type="Proteomes" id="UP000492820"/>
    </source>
</evidence>
<dbReference type="PANTHER" id="PTHR13135">
    <property type="entry name" value="CYTOSOLIC RESINIFERATOXIN BINDING PROTEIN RBP-26"/>
    <property type="match status" value="1"/>
</dbReference>
<evidence type="ECO:0000256" key="2">
    <source>
        <dbReference type="ARBA" id="ARBA00004496"/>
    </source>
</evidence>
<feature type="transmembrane region" description="Helical" evidence="12">
    <location>
        <begin position="568"/>
        <end position="593"/>
    </location>
</feature>
<dbReference type="InterPro" id="IPR019385">
    <property type="entry name" value="PHAX_RNA-binding_domain"/>
</dbReference>
<accession>A0A068WBF7</accession>
<evidence type="ECO:0000256" key="12">
    <source>
        <dbReference type="SAM" id="Phobius"/>
    </source>
</evidence>
<dbReference type="GO" id="GO:0015031">
    <property type="term" value="P:protein transport"/>
    <property type="evidence" value="ECO:0007669"/>
    <property type="project" value="UniProtKB-KW"/>
</dbReference>
<dbReference type="PANTHER" id="PTHR13135:SF0">
    <property type="entry name" value="PHOSPHORYLATED ADAPTER RNA EXPORT PROTEIN"/>
    <property type="match status" value="1"/>
</dbReference>
<feature type="region of interest" description="Disordered" evidence="11">
    <location>
        <begin position="628"/>
        <end position="682"/>
    </location>
</feature>
<keyword evidence="6" id="KW-0963">Cytoplasm</keyword>
<evidence type="ECO:0000256" key="1">
    <source>
        <dbReference type="ARBA" id="ARBA00004123"/>
    </source>
</evidence>